<evidence type="ECO:0000259" key="8">
    <source>
        <dbReference type="Pfam" id="PF02687"/>
    </source>
</evidence>
<evidence type="ECO:0000313" key="11">
    <source>
        <dbReference type="Proteomes" id="UP000315648"/>
    </source>
</evidence>
<evidence type="ECO:0000256" key="4">
    <source>
        <dbReference type="ARBA" id="ARBA00022989"/>
    </source>
</evidence>
<keyword evidence="3 7" id="KW-0812">Transmembrane</keyword>
<evidence type="ECO:0000256" key="3">
    <source>
        <dbReference type="ARBA" id="ARBA00022692"/>
    </source>
</evidence>
<evidence type="ECO:0000313" key="10">
    <source>
        <dbReference type="EMBL" id="TSJ76697.1"/>
    </source>
</evidence>
<evidence type="ECO:0000256" key="6">
    <source>
        <dbReference type="ARBA" id="ARBA00038076"/>
    </source>
</evidence>
<dbReference type="Proteomes" id="UP000315648">
    <property type="component" value="Unassembled WGS sequence"/>
</dbReference>
<dbReference type="Pfam" id="PF12704">
    <property type="entry name" value="MacB_PCD"/>
    <property type="match status" value="1"/>
</dbReference>
<feature type="transmembrane region" description="Helical" evidence="7">
    <location>
        <begin position="242"/>
        <end position="268"/>
    </location>
</feature>
<dbReference type="InterPro" id="IPR003838">
    <property type="entry name" value="ABC3_permease_C"/>
</dbReference>
<feature type="transmembrane region" description="Helical" evidence="7">
    <location>
        <begin position="289"/>
        <end position="314"/>
    </location>
</feature>
<evidence type="ECO:0000259" key="9">
    <source>
        <dbReference type="Pfam" id="PF12704"/>
    </source>
</evidence>
<evidence type="ECO:0000256" key="2">
    <source>
        <dbReference type="ARBA" id="ARBA00022475"/>
    </source>
</evidence>
<evidence type="ECO:0000256" key="7">
    <source>
        <dbReference type="SAM" id="Phobius"/>
    </source>
</evidence>
<dbReference type="InterPro" id="IPR050250">
    <property type="entry name" value="Macrolide_Exporter_MacB"/>
</dbReference>
<dbReference type="Pfam" id="PF02687">
    <property type="entry name" value="FtsX"/>
    <property type="match status" value="1"/>
</dbReference>
<comment type="caution">
    <text evidence="10">The sequence shown here is derived from an EMBL/GenBank/DDBJ whole genome shotgun (WGS) entry which is preliminary data.</text>
</comment>
<dbReference type="AlphaFoldDB" id="A0A556QJA3"/>
<dbReference type="GO" id="GO:0005886">
    <property type="term" value="C:plasma membrane"/>
    <property type="evidence" value="ECO:0007669"/>
    <property type="project" value="UniProtKB-SubCell"/>
</dbReference>
<keyword evidence="2" id="KW-1003">Cell membrane</keyword>
<protein>
    <submittedName>
        <fullName evidence="10">ABC transporter permease</fullName>
    </submittedName>
</protein>
<feature type="domain" description="MacB-like periplasmic core" evidence="9">
    <location>
        <begin position="22"/>
        <end position="217"/>
    </location>
</feature>
<keyword evidence="5 7" id="KW-0472">Membrane</keyword>
<feature type="domain" description="ABC3 transporter permease C-terminal" evidence="8">
    <location>
        <begin position="246"/>
        <end position="363"/>
    </location>
</feature>
<evidence type="ECO:0000256" key="1">
    <source>
        <dbReference type="ARBA" id="ARBA00004651"/>
    </source>
</evidence>
<feature type="transmembrane region" description="Helical" evidence="7">
    <location>
        <begin position="20"/>
        <end position="46"/>
    </location>
</feature>
<organism evidence="10 11">
    <name type="scientific">Rariglobus hedericola</name>
    <dbReference type="NCBI Taxonomy" id="2597822"/>
    <lineage>
        <taxon>Bacteria</taxon>
        <taxon>Pseudomonadati</taxon>
        <taxon>Verrucomicrobiota</taxon>
        <taxon>Opitutia</taxon>
        <taxon>Opitutales</taxon>
        <taxon>Opitutaceae</taxon>
        <taxon>Rariglobus</taxon>
    </lineage>
</organism>
<gene>
    <name evidence="10" type="ORF">FPL22_11260</name>
</gene>
<dbReference type="EMBL" id="VMBG01000002">
    <property type="protein sequence ID" value="TSJ76697.1"/>
    <property type="molecule type" value="Genomic_DNA"/>
</dbReference>
<dbReference type="RefSeq" id="WP_144230454.1">
    <property type="nucleotide sequence ID" value="NZ_CBCRVV010000014.1"/>
</dbReference>
<sequence length="370" mass="39535">MRFLSLIFTNLRRHRLRALIGVAGIGFGVAAMLAILAIVTGAIGMFERILSTDSHYLVFEKNVSDLFFSSVTTEQVRTIRALPQVEAAHPLLFGIVSAPGNPVVTCFGIEADDPRLVRGEWRAGSRDTFGKTTGEVYLGARSAEFLKAKFGETVAIGRGTFKVGGIFKNENGFEDGGVFLPLPDAQAFFHREGAASVVAVKLRDQAQGAAFKAAVEAANPGVIALENREFSQSYNSFKILNFTAWAVGICAFFLGGLGVANTMLLSVFGRIREIAVLRVCGFSERQVAALIFGEAGAIALGGLVLGFSIGLLMLAVVAHMPQFNGYVQARVEPLVVVGIVVTALITAIAGAIYPARFASRIQPAEALRYE</sequence>
<proteinExistence type="inferred from homology"/>
<dbReference type="GO" id="GO:0022857">
    <property type="term" value="F:transmembrane transporter activity"/>
    <property type="evidence" value="ECO:0007669"/>
    <property type="project" value="TreeGrafter"/>
</dbReference>
<comment type="similarity">
    <text evidence="6">Belongs to the ABC-4 integral membrane protein family.</text>
</comment>
<reference evidence="10 11" key="1">
    <citation type="submission" date="2019-07" db="EMBL/GenBank/DDBJ databases">
        <title>Description of 53C-WASEF.</title>
        <authorList>
            <person name="Pitt A."/>
            <person name="Hahn M.W."/>
        </authorList>
    </citation>
    <scope>NUCLEOTIDE SEQUENCE [LARGE SCALE GENOMIC DNA]</scope>
    <source>
        <strain evidence="10 11">53C-WASEF</strain>
    </source>
</reference>
<dbReference type="PANTHER" id="PTHR30572">
    <property type="entry name" value="MEMBRANE COMPONENT OF TRANSPORTER-RELATED"/>
    <property type="match status" value="1"/>
</dbReference>
<dbReference type="InterPro" id="IPR025857">
    <property type="entry name" value="MacB_PCD"/>
</dbReference>
<dbReference type="PANTHER" id="PTHR30572:SF4">
    <property type="entry name" value="ABC TRANSPORTER PERMEASE YTRF"/>
    <property type="match status" value="1"/>
</dbReference>
<comment type="subcellular location">
    <subcellularLocation>
        <location evidence="1">Cell membrane</location>
        <topology evidence="1">Multi-pass membrane protein</topology>
    </subcellularLocation>
</comment>
<keyword evidence="11" id="KW-1185">Reference proteome</keyword>
<dbReference type="OrthoDB" id="9808461at2"/>
<feature type="transmembrane region" description="Helical" evidence="7">
    <location>
        <begin position="334"/>
        <end position="353"/>
    </location>
</feature>
<name>A0A556QJA3_9BACT</name>
<evidence type="ECO:0000256" key="5">
    <source>
        <dbReference type="ARBA" id="ARBA00023136"/>
    </source>
</evidence>
<keyword evidence="4 7" id="KW-1133">Transmembrane helix</keyword>
<accession>A0A556QJA3</accession>